<dbReference type="Proteomes" id="UP000766629">
    <property type="component" value="Unassembled WGS sequence"/>
</dbReference>
<evidence type="ECO:0000313" key="1">
    <source>
        <dbReference type="EMBL" id="MBY6142106.1"/>
    </source>
</evidence>
<sequence>MREPGTTVKDLIRAQLYDGGEYVVSNGRDIIGRLVQSDIFNALLRE</sequence>
<reference evidence="1 2" key="1">
    <citation type="submission" date="2021-06" db="EMBL/GenBank/DDBJ databases">
        <title>50 bacteria genomes isolated from Dapeng, Shenzhen, China.</title>
        <authorList>
            <person name="Zheng W."/>
            <person name="Yu S."/>
            <person name="Huang Y."/>
        </authorList>
    </citation>
    <scope>NUCLEOTIDE SEQUENCE [LARGE SCALE GENOMIC DNA]</scope>
    <source>
        <strain evidence="1 2">DP1N14-2</strain>
    </source>
</reference>
<gene>
    <name evidence="1" type="ORF">KUV26_21950</name>
</gene>
<comment type="caution">
    <text evidence="1">The sequence shown here is derived from an EMBL/GenBank/DDBJ whole genome shotgun (WGS) entry which is preliminary data.</text>
</comment>
<protein>
    <submittedName>
        <fullName evidence="1">Uncharacterized protein</fullName>
    </submittedName>
</protein>
<accession>A0ABS7NMF8</accession>
<dbReference type="RefSeq" id="WP_222510026.1">
    <property type="nucleotide sequence ID" value="NZ_JAHVJA010000018.1"/>
</dbReference>
<keyword evidence="2" id="KW-1185">Reference proteome</keyword>
<proteinExistence type="predicted"/>
<evidence type="ECO:0000313" key="2">
    <source>
        <dbReference type="Proteomes" id="UP000766629"/>
    </source>
</evidence>
<organism evidence="1 2">
    <name type="scientific">Leisingera daeponensis</name>
    <dbReference type="NCBI Taxonomy" id="405746"/>
    <lineage>
        <taxon>Bacteria</taxon>
        <taxon>Pseudomonadati</taxon>
        <taxon>Pseudomonadota</taxon>
        <taxon>Alphaproteobacteria</taxon>
        <taxon>Rhodobacterales</taxon>
        <taxon>Roseobacteraceae</taxon>
        <taxon>Leisingera</taxon>
    </lineage>
</organism>
<name>A0ABS7NMF8_9RHOB</name>
<dbReference type="EMBL" id="JAHVJA010000018">
    <property type="protein sequence ID" value="MBY6142106.1"/>
    <property type="molecule type" value="Genomic_DNA"/>
</dbReference>